<proteinExistence type="predicted"/>
<dbReference type="EMBL" id="PHFL01000060">
    <property type="protein sequence ID" value="RFM23676.1"/>
    <property type="molecule type" value="Genomic_DNA"/>
</dbReference>
<feature type="signal peptide" evidence="2">
    <location>
        <begin position="1"/>
        <end position="20"/>
    </location>
</feature>
<dbReference type="GO" id="GO:0008239">
    <property type="term" value="F:dipeptidyl-peptidase activity"/>
    <property type="evidence" value="ECO:0007669"/>
    <property type="project" value="TreeGrafter"/>
</dbReference>
<feature type="domain" description="Peptidase S9 prolyl oligopeptidase catalytic" evidence="3">
    <location>
        <begin position="728"/>
        <end position="906"/>
    </location>
</feature>
<organism evidence="4 5">
    <name type="scientific">Candidatus Thermochlorobacter aerophilus</name>
    <dbReference type="NCBI Taxonomy" id="1868324"/>
    <lineage>
        <taxon>Bacteria</taxon>
        <taxon>Pseudomonadati</taxon>
        <taxon>Chlorobiota</taxon>
        <taxon>Chlorobiia</taxon>
        <taxon>Chlorobiales</taxon>
        <taxon>Candidatus Thermochlorobacteriaceae</taxon>
        <taxon>Candidatus Thermochlorobacter</taxon>
    </lineage>
</organism>
<comment type="caution">
    <text evidence="4">The sequence shown here is derived from an EMBL/GenBank/DDBJ whole genome shotgun (WGS) entry which is preliminary data.</text>
</comment>
<feature type="region of interest" description="Disordered" evidence="1">
    <location>
        <begin position="149"/>
        <end position="176"/>
    </location>
</feature>
<keyword evidence="2" id="KW-0732">Signal</keyword>
<dbReference type="InterPro" id="IPR029058">
    <property type="entry name" value="AB_hydrolase_fold"/>
</dbReference>
<evidence type="ECO:0000313" key="4">
    <source>
        <dbReference type="EMBL" id="RFM23676.1"/>
    </source>
</evidence>
<evidence type="ECO:0000259" key="3">
    <source>
        <dbReference type="Pfam" id="PF00326"/>
    </source>
</evidence>
<dbReference type="SUPFAM" id="SSF82171">
    <property type="entry name" value="DPP6 N-terminal domain-like"/>
    <property type="match status" value="1"/>
</dbReference>
<evidence type="ECO:0000256" key="1">
    <source>
        <dbReference type="SAM" id="MobiDB-lite"/>
    </source>
</evidence>
<dbReference type="Gene3D" id="3.40.50.1820">
    <property type="entry name" value="alpha/beta hydrolase"/>
    <property type="match status" value="1"/>
</dbReference>
<dbReference type="InterPro" id="IPR050278">
    <property type="entry name" value="Serine_Prot_S9B/DPPIV"/>
</dbReference>
<gene>
    <name evidence="4" type="ORF">D0433_09920</name>
</gene>
<evidence type="ECO:0000313" key="5">
    <source>
        <dbReference type="Proteomes" id="UP000266389"/>
    </source>
</evidence>
<dbReference type="GO" id="GO:0008236">
    <property type="term" value="F:serine-type peptidase activity"/>
    <property type="evidence" value="ECO:0007669"/>
    <property type="project" value="InterPro"/>
</dbReference>
<dbReference type="GO" id="GO:0006508">
    <property type="term" value="P:proteolysis"/>
    <property type="evidence" value="ECO:0007669"/>
    <property type="project" value="InterPro"/>
</dbReference>
<dbReference type="InterPro" id="IPR001375">
    <property type="entry name" value="Peptidase_S9_cat"/>
</dbReference>
<sequence>MKKLVIYVLFSLCITPTLMAQAKKPLTHEVYDSWKSISGSTISNTGKYAAYSLTPQEGDATLMIHALPSKDAQAIPRGEEARFSEDEAFLVFKIKPPLDSVKAQKRRKVRTEDLPKDSLGIYNLQTGALTKIPRVKSFKMPEKAGGWLAYQHEKKQPAARDTSASKSRRPKEESDSLGTELVLLNLKTGKERKFPFVTEYEFSKNGKRFMFATSGDDSLFEAGVYLLHLETEQMQPLWRAKGRYKRLAFDEAGEQAAFLADLDTSKSRLRAFSLYYWKLGTDSATKLLDTLHAAVPKGTLVSEFYTPLFSKDGKKLYYGISEKPLLPDTTKLPEEIVSVDIWHWRDNDLQPEQLRNLNRERERYYLGVMHLEEKRAVQLATKDMANVILSEEGNADWALGLSDNKYEYLKAWEGAPVRNDIYAVNLKDGSRKLIRENERAFGIYLSPSAKYVLWYSAQQGAWLTYNLETGETANLTGKIKHPFTNELHDMPGPPEPYGFAGWIEGETSLLIYDRYDLWRFDATAKTPPQRLTNGREQKIRFRYIKLNHEERTINPNAPMILQAFNESTKASGYYKFTIAEGGAPKKLIMGDYAVLDLIKAKQSDAVLFRKMTVSEFPNLHATTLAFDNIVQISDANPQQKLYNWATVELVKWKSFSGEMLEGLLYKPEDFDPKKKYPMIVYYYERNSDGLHLYTPPAPSRSIVNRTMYPSNGYLLFIPDITYKIGYPGQSAYEDVVSGVQALLKRGYIDEKRLGLQGQSWGGYQTAYLITRTKKMFAAAMAGAPVANMTSAYGGIRWESGLSRMFQYEKAQSRIGASLWEKPKLYLENSPLFSADKIETPLLIMHNDADGAVPWYQGIELFMALKRLGKPVWMLNYNGEAHNLTQRKNMKDLSIRMQQFFDHYLKGAPMPRWMKEGVPAIEKTINMGYEFAN</sequence>
<feature type="chain" id="PRO_5017307511" evidence="2">
    <location>
        <begin position="21"/>
        <end position="932"/>
    </location>
</feature>
<dbReference type="PANTHER" id="PTHR11731:SF193">
    <property type="entry name" value="DIPEPTIDYL PEPTIDASE 9"/>
    <property type="match status" value="1"/>
</dbReference>
<evidence type="ECO:0000256" key="2">
    <source>
        <dbReference type="SAM" id="SignalP"/>
    </source>
</evidence>
<accession>A0A395LYU2</accession>
<dbReference type="AlphaFoldDB" id="A0A395LYU2"/>
<protein>
    <submittedName>
        <fullName evidence="4">S9 family peptidase</fullName>
    </submittedName>
</protein>
<reference evidence="4 5" key="1">
    <citation type="journal article" date="2011" name="ISME J.">
        <title>Community ecology of hot spring cyanobacterial mats: predominant populations and their functional potential.</title>
        <authorList>
            <person name="Klatt C.G."/>
            <person name="Wood J.M."/>
            <person name="Rusch D.B."/>
            <person name="Bateson M.M."/>
            <person name="Hamamura N."/>
            <person name="Heidelberg J.F."/>
            <person name="Grossman A.R."/>
            <person name="Bhaya D."/>
            <person name="Cohan F.M."/>
            <person name="Kuhl M."/>
            <person name="Bryant D.A."/>
            <person name="Ward D.M."/>
        </authorList>
    </citation>
    <scope>NUCLEOTIDE SEQUENCE [LARGE SCALE GENOMIC DNA]</scope>
    <source>
        <strain evidence="4">OS</strain>
    </source>
</reference>
<dbReference type="Pfam" id="PF00326">
    <property type="entry name" value="Peptidase_S9"/>
    <property type="match status" value="1"/>
</dbReference>
<dbReference type="PANTHER" id="PTHR11731">
    <property type="entry name" value="PROTEASE FAMILY S9B,C DIPEPTIDYL-PEPTIDASE IV-RELATED"/>
    <property type="match status" value="1"/>
</dbReference>
<dbReference type="SUPFAM" id="SSF53474">
    <property type="entry name" value="alpha/beta-Hydrolases"/>
    <property type="match status" value="1"/>
</dbReference>
<name>A0A395LYU2_9BACT</name>
<dbReference type="Proteomes" id="UP000266389">
    <property type="component" value="Unassembled WGS sequence"/>
</dbReference>
<dbReference type="Gene3D" id="2.130.10.120">
    <property type="entry name" value="Prolyl oligopeptidase, N-terminal domain"/>
    <property type="match status" value="1"/>
</dbReference>